<dbReference type="GO" id="GO:0005977">
    <property type="term" value="P:glycogen metabolic process"/>
    <property type="evidence" value="ECO:0007669"/>
    <property type="project" value="UniProtKB-UniPathway"/>
</dbReference>
<evidence type="ECO:0000259" key="8">
    <source>
        <dbReference type="Pfam" id="PF00723"/>
    </source>
</evidence>
<comment type="subcellular location">
    <subcellularLocation>
        <location evidence="6">Cell membrane</location>
        <topology evidence="6">Lipid-anchor</topology>
        <orientation evidence="6">Cytoplasmic side</orientation>
    </subcellularLocation>
</comment>
<comment type="function">
    <text evidence="6">Phosphorylase b kinase catalyzes the phosphorylation of serine in certain substrates, including troponin I.</text>
</comment>
<dbReference type="PANTHER" id="PTHR10749">
    <property type="entry name" value="PHOSPHORYLASE B KINASE REGULATORY SUBUNIT"/>
    <property type="match status" value="1"/>
</dbReference>
<dbReference type="GO" id="GO:0005886">
    <property type="term" value="C:plasma membrane"/>
    <property type="evidence" value="ECO:0007669"/>
    <property type="project" value="UniProtKB-SubCell"/>
</dbReference>
<keyword evidence="6" id="KW-0449">Lipoprotein</keyword>
<accession>A0A158R6N6</accession>
<evidence type="ECO:0000256" key="6">
    <source>
        <dbReference type="RuleBase" id="RU364123"/>
    </source>
</evidence>
<gene>
    <name evidence="10" type="ORF">TASK_LOCUS574</name>
</gene>
<dbReference type="SUPFAM" id="SSF48208">
    <property type="entry name" value="Six-hairpin glycosidases"/>
    <property type="match status" value="1"/>
</dbReference>
<organism evidence="12">
    <name type="scientific">Taenia asiatica</name>
    <name type="common">Asian tapeworm</name>
    <dbReference type="NCBI Taxonomy" id="60517"/>
    <lineage>
        <taxon>Eukaryota</taxon>
        <taxon>Metazoa</taxon>
        <taxon>Spiralia</taxon>
        <taxon>Lophotrochozoa</taxon>
        <taxon>Platyhelminthes</taxon>
        <taxon>Cestoda</taxon>
        <taxon>Eucestoda</taxon>
        <taxon>Cyclophyllidea</taxon>
        <taxon>Taeniidae</taxon>
        <taxon>Taenia</taxon>
    </lineage>
</organism>
<dbReference type="WBParaSite" id="TASK_0000057301-mRNA-1">
    <property type="protein sequence ID" value="TASK_0000057301-mRNA-1"/>
    <property type="gene ID" value="TASK_0000057301"/>
</dbReference>
<evidence type="ECO:0000256" key="5">
    <source>
        <dbReference type="ARBA" id="ARBA00023277"/>
    </source>
</evidence>
<protein>
    <recommendedName>
        <fullName evidence="6">Phosphorylase b kinase regulatory subunit</fullName>
    </recommendedName>
</protein>
<dbReference type="Pfam" id="PF00723">
    <property type="entry name" value="Glyco_hydro_15"/>
    <property type="match status" value="1"/>
</dbReference>
<evidence type="ECO:0000313" key="11">
    <source>
        <dbReference type="Proteomes" id="UP000282613"/>
    </source>
</evidence>
<dbReference type="AlphaFoldDB" id="A0A158R6N6"/>
<dbReference type="PANTHER" id="PTHR10749:SF8">
    <property type="entry name" value="PHOSPHORYLASE B KINASE REGULATORY SUBUNIT BETA"/>
    <property type="match status" value="1"/>
</dbReference>
<evidence type="ECO:0000256" key="2">
    <source>
        <dbReference type="ARBA" id="ARBA00007128"/>
    </source>
</evidence>
<feature type="domain" description="GH15-like" evidence="8">
    <location>
        <begin position="70"/>
        <end position="795"/>
    </location>
</feature>
<evidence type="ECO:0000256" key="4">
    <source>
        <dbReference type="ARBA" id="ARBA00022860"/>
    </source>
</evidence>
<evidence type="ECO:0000313" key="12">
    <source>
        <dbReference type="WBParaSite" id="TASK_0000057301-mRNA-1"/>
    </source>
</evidence>
<dbReference type="InterPro" id="IPR008928">
    <property type="entry name" value="6-hairpin_glycosidase_sf"/>
</dbReference>
<feature type="region of interest" description="Disordered" evidence="7">
    <location>
        <begin position="1053"/>
        <end position="1074"/>
    </location>
</feature>
<keyword evidence="6" id="KW-0472">Membrane</keyword>
<proteinExistence type="inferred from homology"/>
<keyword evidence="6" id="KW-1003">Cell membrane</keyword>
<comment type="similarity">
    <text evidence="2 6">Belongs to the phosphorylase b kinase regulatory chain family.</text>
</comment>
<feature type="domain" description="Phosphorylase b kinase regulatory subunit alpha/beta C-terminal" evidence="9">
    <location>
        <begin position="904"/>
        <end position="1053"/>
    </location>
</feature>
<dbReference type="EMBL" id="UYRS01000079">
    <property type="protein sequence ID" value="VDK21297.1"/>
    <property type="molecule type" value="Genomic_DNA"/>
</dbReference>
<dbReference type="Proteomes" id="UP000282613">
    <property type="component" value="Unassembled WGS sequence"/>
</dbReference>
<dbReference type="GO" id="GO:0005964">
    <property type="term" value="C:phosphorylase kinase complex"/>
    <property type="evidence" value="ECO:0007669"/>
    <property type="project" value="TreeGrafter"/>
</dbReference>
<evidence type="ECO:0000256" key="1">
    <source>
        <dbReference type="ARBA" id="ARBA00005131"/>
    </source>
</evidence>
<dbReference type="GO" id="GO:0005516">
    <property type="term" value="F:calmodulin binding"/>
    <property type="evidence" value="ECO:0007669"/>
    <property type="project" value="UniProtKB-KW"/>
</dbReference>
<dbReference type="Pfam" id="PF19292">
    <property type="entry name" value="KPBB_C"/>
    <property type="match status" value="1"/>
</dbReference>
<keyword evidence="5 6" id="KW-0119">Carbohydrate metabolism</keyword>
<keyword evidence="6" id="KW-0636">Prenylation</keyword>
<keyword evidence="4 6" id="KW-0112">Calmodulin-binding</keyword>
<dbReference type="UniPathway" id="UPA00163"/>
<comment type="pathway">
    <text evidence="1 6">Glycan biosynthesis; glycogen metabolism.</text>
</comment>
<dbReference type="OrthoDB" id="5971574at2759"/>
<evidence type="ECO:0000313" key="10">
    <source>
        <dbReference type="EMBL" id="VDK21297.1"/>
    </source>
</evidence>
<dbReference type="InterPro" id="IPR011613">
    <property type="entry name" value="GH15-like"/>
</dbReference>
<dbReference type="InterPro" id="IPR008734">
    <property type="entry name" value="PHK_A/B_su"/>
</dbReference>
<keyword evidence="11" id="KW-1185">Reference proteome</keyword>
<reference evidence="12" key="1">
    <citation type="submission" date="2016-04" db="UniProtKB">
        <authorList>
            <consortium name="WormBaseParasite"/>
        </authorList>
    </citation>
    <scope>IDENTIFICATION</scope>
</reference>
<dbReference type="STRING" id="60517.A0A158R6N6"/>
<dbReference type="InterPro" id="IPR045583">
    <property type="entry name" value="KPBA/B_C"/>
</dbReference>
<reference evidence="10 11" key="2">
    <citation type="submission" date="2018-11" db="EMBL/GenBank/DDBJ databases">
        <authorList>
            <consortium name="Pathogen Informatics"/>
        </authorList>
    </citation>
    <scope>NUCLEOTIDE SEQUENCE [LARGE SCALE GENOMIC DNA]</scope>
</reference>
<evidence type="ECO:0000256" key="7">
    <source>
        <dbReference type="SAM" id="MobiDB-lite"/>
    </source>
</evidence>
<evidence type="ECO:0000256" key="3">
    <source>
        <dbReference type="ARBA" id="ARBA00022600"/>
    </source>
</evidence>
<name>A0A158R6N6_TAEAS</name>
<evidence type="ECO:0000259" key="9">
    <source>
        <dbReference type="Pfam" id="PF19292"/>
    </source>
</evidence>
<keyword evidence="3 6" id="KW-0321">Glycogen metabolism</keyword>
<sequence length="1131" mass="127803">MSICLLNRASVRVIYAFLVKDQLLKYQHPFSGLFPRRPEALAHDCVAHVRDNVYCATAIWALHRSLQHIIHTKTEAAFIQNLIFYLERAYRIPDYGMWERGSKQNRDITELHASSIGMAKAALESVTGFNIFGSEGDHTTVMFADADAHTRNSSILSTLLPRESASKGTDAALIATISWPAFAIHMPSIVEATMERVDVLKGTYGYKRFTRDGYATVLETNTLYSQGELSKFRGIESEWPMFFAYQVIGSFFNQQLERAEQFAELMEPLIVHPISEKYPWLPKYYYVPEGSVDAERENPGSQARRSNFKLRTEPRFLWGQAVYIISQMLLKRVLTIHDLDPLGRHGPANTRPMSLISRYSTITSRPATMCIQMILIAESNRLQQILATYGIRTQTPVEIEPLKLWPPATIVKAFAFMGFNKRLGLKGRPPRPLGCLGTSKFYRVCGSTVLVFSHLFEDERFYFGYDIKALIEEVKNDLIFLSKWWRMKGRPSYCFLVKEDMIIGHGRDELIRFLVSLQSNSVDGVRIVLGRAQNFVATGCIGHLDFFPDWAAQLEEFDGLKRLHGGRSFLSLSDLPRILDDKNFDSLMPAPLVVAITEAVNRRHFENKSDDEIVAFVCHGGDRRELWPYRPSMEGAEAVFESAVALRALDYAQEVAALHELMHRRSLDYVLRPNEELSTVRDFFTNLSRRAGLNQIWTVVRLTSALLGNYVHSLAPSTSSILVFGKQLTIGTVQGPEVNLDKPMNPRQLCDLLQDTVFPVNPLQVSLQQELILYVSALLIKDKSLFKDIAIIRLGWFLEAMKLQLEAEEAQSENKQGGGGDNIKGAGIREVGKLGDADETSVESRSLGACRLYSLSPSSLKSLLYRTLCSNPVEHIHNSQKPWRCNAPPSREGRVPFLNTAFTFHGSNEFQTIKWIVLESPASTDENKSPEDVLYQRRLDGCLGRVPNTFYESVYHILERAPCGVLIASNLLPQNPTLTDMTPHDLNLVVKVERMLGDIKDPAYRTLFVETVMVIAVILERNQELSFTEVVDFRLVIQNAIKDFAITNHITSNEDSRENRLPTPTRRSKRRPSWPENVAVTDNWEAYARFASTPANIRLGTTSFLAKASIALLLHGTINLSDVNKEACCLS</sequence>